<name>A0A2T0MPY4_9ACTN</name>
<dbReference type="Proteomes" id="UP000238312">
    <property type="component" value="Unassembled WGS sequence"/>
</dbReference>
<dbReference type="AlphaFoldDB" id="A0A2T0MPY4"/>
<sequence>MEKALICRPRAVSVLGVAGAVVAGASGPARQSDGNMLQVLIRIVCRGNSRASTVVGFNR</sequence>
<keyword evidence="2" id="KW-1185">Reference proteome</keyword>
<gene>
    <name evidence="1" type="ORF">B0I32_118264</name>
</gene>
<proteinExistence type="predicted"/>
<dbReference type="EMBL" id="PVNG01000018">
    <property type="protein sequence ID" value="PRX60120.1"/>
    <property type="molecule type" value="Genomic_DNA"/>
</dbReference>
<comment type="caution">
    <text evidence="1">The sequence shown here is derived from an EMBL/GenBank/DDBJ whole genome shotgun (WGS) entry which is preliminary data.</text>
</comment>
<organism evidence="1 2">
    <name type="scientific">Nonomuraea fuscirosea</name>
    <dbReference type="NCBI Taxonomy" id="1291556"/>
    <lineage>
        <taxon>Bacteria</taxon>
        <taxon>Bacillati</taxon>
        <taxon>Actinomycetota</taxon>
        <taxon>Actinomycetes</taxon>
        <taxon>Streptosporangiales</taxon>
        <taxon>Streptosporangiaceae</taxon>
        <taxon>Nonomuraea</taxon>
    </lineage>
</organism>
<accession>A0A2T0MPY4</accession>
<dbReference type="RefSeq" id="WP_106247636.1">
    <property type="nucleotide sequence ID" value="NZ_PVNG01000018.1"/>
</dbReference>
<evidence type="ECO:0000313" key="2">
    <source>
        <dbReference type="Proteomes" id="UP000238312"/>
    </source>
</evidence>
<evidence type="ECO:0000313" key="1">
    <source>
        <dbReference type="EMBL" id="PRX60120.1"/>
    </source>
</evidence>
<reference evidence="1 2" key="1">
    <citation type="submission" date="2018-03" db="EMBL/GenBank/DDBJ databases">
        <title>Genomic Encyclopedia of Type Strains, Phase III (KMG-III): the genomes of soil and plant-associated and newly described type strains.</title>
        <authorList>
            <person name="Whitman W."/>
        </authorList>
    </citation>
    <scope>NUCLEOTIDE SEQUENCE [LARGE SCALE GENOMIC DNA]</scope>
    <source>
        <strain evidence="1 2">CGMCC 4.7104</strain>
    </source>
</reference>
<protein>
    <submittedName>
        <fullName evidence="1">Uncharacterized protein</fullName>
    </submittedName>
</protein>